<feature type="domain" description="C2H2-type" evidence="7">
    <location>
        <begin position="1452"/>
        <end position="1480"/>
    </location>
</feature>
<evidence type="ECO:0000313" key="8">
    <source>
        <dbReference type="EMBL" id="KAK0176588.1"/>
    </source>
</evidence>
<keyword evidence="1" id="KW-0479">Metal-binding</keyword>
<feature type="domain" description="C2H2-type" evidence="7">
    <location>
        <begin position="871"/>
        <end position="899"/>
    </location>
</feature>
<feature type="domain" description="C2H2-type" evidence="7">
    <location>
        <begin position="948"/>
        <end position="976"/>
    </location>
</feature>
<keyword evidence="9" id="KW-1185">Reference proteome</keyword>
<dbReference type="PROSITE" id="PS50157">
    <property type="entry name" value="ZINC_FINGER_C2H2_2"/>
    <property type="match status" value="11"/>
</dbReference>
<evidence type="ECO:0000256" key="4">
    <source>
        <dbReference type="ARBA" id="ARBA00022833"/>
    </source>
</evidence>
<dbReference type="EMBL" id="JAQQBS010000001">
    <property type="protein sequence ID" value="KAK0176588.1"/>
    <property type="molecule type" value="Genomic_DNA"/>
</dbReference>
<reference evidence="8" key="2">
    <citation type="submission" date="2023-03" db="EMBL/GenBank/DDBJ databases">
        <authorList>
            <person name="Inwood S.N."/>
            <person name="Skelly J.G."/>
            <person name="Guhlin J."/>
            <person name="Harrop T.W.R."/>
            <person name="Goldson S.G."/>
            <person name="Dearden P.K."/>
        </authorList>
    </citation>
    <scope>NUCLEOTIDE SEQUENCE</scope>
    <source>
        <strain evidence="8">Irish</strain>
        <tissue evidence="8">Whole body</tissue>
    </source>
</reference>
<sequence>MARVEIYNGHSSIIPILIHTSDLDGLIKIKQEPLDHDENNDEHSLPDATIDKPETKFSTKIENHAETKVKLSNNIVTLNVNCTASDSLSICPNNSENHLDNSKIISINSITSYNDQSQIEIGNDLIDMRLRTRTRSNIVECDICYITFADQTSLRTHKSRYNKHNLVCHICKLSFTTPIHLTSHRRSVHRGVNWRCYIYECHYCKLGFRRKHVLQQHIFHCHNINEIFINKRSRCRPKNRSIKHTITSSKLKSRNLQRNKRKCTTPIITNDSRKKLAMSSKSNEFILQNEEQNNQFNNDKQTDNAVILQQSPSVSNSQNDHNKSLDSSTFLFNPPLVKICAVPNEVETLLNDCDETDDSFSDISNNSDDSNFSLMTDICMDDYSPKKYSLRSRTAYNISYDETPNRSMQRKWAMLRKRFNCRNCRIELKKLSLPLSNNNNKSSNEIIDYTNTKNDETIQINSRPTVGMELKNLDLALKKLQDVFHKQDEIINNDSYNSPGDSQKLSESMNIKNSSSSQIIAVGDVTTNKIVYMSSLCQTRFTTKKKLIFHYLCFHTNPRYQDCAVCRSQYTNIAELTDHLSQHCIEIPESQNEKSPLDPKGPCENCKEKYACKGCKMKFWLVSHLRDHEQHCSLADQIKMNNSLNNINVYEQNVVDKPSASDNSTETKQNDDAVNCSTKPSEFTDESSLTKKYYSKTGDSEQLFTCKVCRSAFRTSSNLDEHIKKFSLRRMKSYYCYRCGTPFPSAALLSAHSRAAHLPEASISKIHCIICQQEFNARRTLREHMMHIHREELKKHIDDVPKVIWNLAKTCSICKTIFSDRKRFIEHSMYYYDDEIIECSMCGEVFLGRYKAHAHTKIVHYSAEMRQSYTYCCNICLEGFVYPSHLYSHMYHVHDTEIQHEQNIHDNGTKHDNNQHGLFYMCRVCNETFDTPTLLTDHQMEYSNIGDFNCSKCRRKFQTNLLLERHIELSHSGQTHVNQIECHSCHEILHSKSSWLSHLKHFHINANTDNHLSEMWLRNESSSYKSVKNSCVTSLPVDNSANENEINKTINAVTNDTGNNEDSRVSNQMQIEYTCALCDMKFINSSELKTHSLKFGNTCVNNTGMVNTNFSIASIYSVELEDYENLCDTKDDGNNKIKNDEGIKIFDVEDTEEQKKNENNINPMSKILDKKEIDINISCQQCHLNFTNHRALRKHEILYSNTGNYECNLCKRKFKFIGHYQIHYRKHENRQRETTTPVYYCKTCDEKFVSEKSKYCHFAHIHGILLELLPSSESSIKRRSSPRQSKPQVQTNLYSFFQRNSTVEESKESNNINHNMETHVDVIREKEVLSNQSKTNINPNMIPNPIVQQNSLENIHKDNSTIFENSEEISNLSITPVVIPENLFEEPMKIVETNKKVVEGNEIVIENGNENEIVDVENEIVEIEVINKDKEITVDDEIIELENESANKNKSELCDVCGDAFTNRQDLFDHQKDSHNIEVIAESQNNVQCEFIDIESIIEDENESENNNMATDFDNDDIDIIFDSTRGCDDDVDADDDNDDGDVTEKCVITHPIKPEKTYLRKNRLECKICHMKFINLNKLGEHLEEQHQTDSSSNNIQNPRVSSSSIYVSKYEIKSKNCFGYYRSCCKFCSKQFSSDQYLTAHMENTHSALINSKASNNDNKIVICQQTKSNIISNEDNSMQENLIKIDDVQHHSHDTKIINYTKDSTLPIGKNLDIIKKSNDGIVLRKIILKQDLDGTQNSNISGPIRFPRLVPLPRNTYIIPFNRQLSQKTNQHHNNDAPR</sequence>
<evidence type="ECO:0000313" key="9">
    <source>
        <dbReference type="Proteomes" id="UP001168990"/>
    </source>
</evidence>
<feature type="domain" description="C2H2-type" evidence="7">
    <location>
        <begin position="766"/>
        <end position="794"/>
    </location>
</feature>
<evidence type="ECO:0000256" key="2">
    <source>
        <dbReference type="ARBA" id="ARBA00022737"/>
    </source>
</evidence>
<evidence type="ECO:0000256" key="3">
    <source>
        <dbReference type="ARBA" id="ARBA00022771"/>
    </source>
</evidence>
<dbReference type="PANTHER" id="PTHR24379:SF127">
    <property type="entry name" value="BLOODY FINGERS-RELATED"/>
    <property type="match status" value="1"/>
</dbReference>
<feature type="domain" description="C2H2-type" evidence="7">
    <location>
        <begin position="704"/>
        <end position="731"/>
    </location>
</feature>
<dbReference type="Proteomes" id="UP001168990">
    <property type="component" value="Unassembled WGS sequence"/>
</dbReference>
<evidence type="ECO:0000256" key="5">
    <source>
        <dbReference type="PROSITE-ProRule" id="PRU00042"/>
    </source>
</evidence>
<feature type="domain" description="C2H2-type" evidence="7">
    <location>
        <begin position="199"/>
        <end position="227"/>
    </location>
</feature>
<evidence type="ECO:0000256" key="6">
    <source>
        <dbReference type="SAM" id="MobiDB-lite"/>
    </source>
</evidence>
<proteinExistence type="predicted"/>
<name>A0AA39KWJ4_9HYME</name>
<dbReference type="PROSITE" id="PS00028">
    <property type="entry name" value="ZINC_FINGER_C2H2_1"/>
    <property type="match status" value="14"/>
</dbReference>
<reference evidence="8" key="1">
    <citation type="journal article" date="2023" name="bioRxiv">
        <title>Scaffold-level genome assemblies of two parasitoid biocontrol wasps reveal the parthenogenesis mechanism and an associated novel virus.</title>
        <authorList>
            <person name="Inwood S."/>
            <person name="Skelly J."/>
            <person name="Guhlin J."/>
            <person name="Harrop T."/>
            <person name="Goldson S."/>
            <person name="Dearden P."/>
        </authorList>
    </citation>
    <scope>NUCLEOTIDE SEQUENCE</scope>
    <source>
        <strain evidence="8">Irish</strain>
        <tissue evidence="8">Whole body</tissue>
    </source>
</reference>
<keyword evidence="4" id="KW-0862">Zinc</keyword>
<dbReference type="PANTHER" id="PTHR24379">
    <property type="entry name" value="KRAB AND ZINC FINGER DOMAIN-CONTAINING"/>
    <property type="match status" value="1"/>
</dbReference>
<feature type="region of interest" description="Disordered" evidence="6">
    <location>
        <begin position="657"/>
        <end position="684"/>
    </location>
</feature>
<dbReference type="Gene3D" id="3.30.160.60">
    <property type="entry name" value="Classic Zinc Finger"/>
    <property type="match status" value="6"/>
</dbReference>
<dbReference type="InterPro" id="IPR036236">
    <property type="entry name" value="Znf_C2H2_sf"/>
</dbReference>
<dbReference type="Pfam" id="PF00096">
    <property type="entry name" value="zf-C2H2"/>
    <property type="match status" value="1"/>
</dbReference>
<dbReference type="GO" id="GO:0008270">
    <property type="term" value="F:zinc ion binding"/>
    <property type="evidence" value="ECO:0007669"/>
    <property type="project" value="UniProtKB-KW"/>
</dbReference>
<gene>
    <name evidence="8" type="ORF">PV328_000707</name>
</gene>
<feature type="domain" description="C2H2-type" evidence="7">
    <location>
        <begin position="837"/>
        <end position="865"/>
    </location>
</feature>
<accession>A0AA39KWJ4</accession>
<comment type="caution">
    <text evidence="8">The sequence shown here is derived from an EMBL/GenBank/DDBJ whole genome shotgun (WGS) entry which is preliminary data.</text>
</comment>
<evidence type="ECO:0000259" key="7">
    <source>
        <dbReference type="PROSITE" id="PS50157"/>
    </source>
</evidence>
<feature type="domain" description="C2H2-type" evidence="7">
    <location>
        <begin position="1205"/>
        <end position="1232"/>
    </location>
</feature>
<organism evidence="8 9">
    <name type="scientific">Microctonus aethiopoides</name>
    <dbReference type="NCBI Taxonomy" id="144406"/>
    <lineage>
        <taxon>Eukaryota</taxon>
        <taxon>Metazoa</taxon>
        <taxon>Ecdysozoa</taxon>
        <taxon>Arthropoda</taxon>
        <taxon>Hexapoda</taxon>
        <taxon>Insecta</taxon>
        <taxon>Pterygota</taxon>
        <taxon>Neoptera</taxon>
        <taxon>Endopterygota</taxon>
        <taxon>Hymenoptera</taxon>
        <taxon>Apocrita</taxon>
        <taxon>Ichneumonoidea</taxon>
        <taxon>Braconidae</taxon>
        <taxon>Euphorinae</taxon>
        <taxon>Microctonus</taxon>
    </lineage>
</organism>
<evidence type="ECO:0000256" key="1">
    <source>
        <dbReference type="ARBA" id="ARBA00022723"/>
    </source>
</evidence>
<feature type="domain" description="C2H2-type" evidence="7">
    <location>
        <begin position="1625"/>
        <end position="1649"/>
    </location>
</feature>
<dbReference type="SMART" id="SM00355">
    <property type="entry name" value="ZnF_C2H2"/>
    <property type="match status" value="22"/>
</dbReference>
<dbReference type="InterPro" id="IPR013087">
    <property type="entry name" value="Znf_C2H2_type"/>
</dbReference>
<protein>
    <recommendedName>
        <fullName evidence="7">C2H2-type domain-containing protein</fullName>
    </recommendedName>
</protein>
<dbReference type="SUPFAM" id="SSF57667">
    <property type="entry name" value="beta-beta-alpha zinc fingers"/>
    <property type="match status" value="4"/>
</dbReference>
<feature type="domain" description="C2H2-type" evidence="7">
    <location>
        <begin position="166"/>
        <end position="194"/>
    </location>
</feature>
<keyword evidence="3 5" id="KW-0863">Zinc-finger</keyword>
<keyword evidence="2" id="KW-0677">Repeat</keyword>
<feature type="domain" description="C2H2-type" evidence="7">
    <location>
        <begin position="734"/>
        <end position="762"/>
    </location>
</feature>